<reference evidence="3" key="1">
    <citation type="submission" date="2025-08" db="UniProtKB">
        <authorList>
            <consortium name="RefSeq"/>
        </authorList>
    </citation>
    <scope>IDENTIFICATION</scope>
    <source>
        <tissue evidence="3">Tentacle</tissue>
    </source>
</reference>
<protein>
    <submittedName>
        <fullName evidence="3">Uncharacterized protein LOC116303341</fullName>
    </submittedName>
</protein>
<feature type="compositionally biased region" description="Basic and acidic residues" evidence="1">
    <location>
        <begin position="410"/>
        <end position="421"/>
    </location>
</feature>
<proteinExistence type="predicted"/>
<dbReference type="Proteomes" id="UP000515163">
    <property type="component" value="Unplaced"/>
</dbReference>
<dbReference type="AlphaFoldDB" id="A0A6P8INX3"/>
<organism evidence="2 3">
    <name type="scientific">Actinia tenebrosa</name>
    <name type="common">Australian red waratah sea anemone</name>
    <dbReference type="NCBI Taxonomy" id="6105"/>
    <lineage>
        <taxon>Eukaryota</taxon>
        <taxon>Metazoa</taxon>
        <taxon>Cnidaria</taxon>
        <taxon>Anthozoa</taxon>
        <taxon>Hexacorallia</taxon>
        <taxon>Actiniaria</taxon>
        <taxon>Actiniidae</taxon>
        <taxon>Actinia</taxon>
    </lineage>
</organism>
<dbReference type="OrthoDB" id="10071568at2759"/>
<dbReference type="InParanoid" id="A0A6P8INX3"/>
<feature type="region of interest" description="Disordered" evidence="1">
    <location>
        <begin position="493"/>
        <end position="609"/>
    </location>
</feature>
<dbReference type="KEGG" id="aten:116303341"/>
<dbReference type="RefSeq" id="XP_031568731.1">
    <property type="nucleotide sequence ID" value="XM_031712871.1"/>
</dbReference>
<feature type="compositionally biased region" description="Basic and acidic residues" evidence="1">
    <location>
        <begin position="539"/>
        <end position="552"/>
    </location>
</feature>
<dbReference type="GeneID" id="116303341"/>
<name>A0A6P8INX3_ACTTE</name>
<keyword evidence="2" id="KW-1185">Reference proteome</keyword>
<feature type="region of interest" description="Disordered" evidence="1">
    <location>
        <begin position="404"/>
        <end position="436"/>
    </location>
</feature>
<evidence type="ECO:0000313" key="2">
    <source>
        <dbReference type="Proteomes" id="UP000515163"/>
    </source>
</evidence>
<evidence type="ECO:0000313" key="3">
    <source>
        <dbReference type="RefSeq" id="XP_031568731.1"/>
    </source>
</evidence>
<accession>A0A6P8INX3</accession>
<feature type="compositionally biased region" description="Basic residues" evidence="1">
    <location>
        <begin position="597"/>
        <end position="609"/>
    </location>
</feature>
<gene>
    <name evidence="3" type="primary">LOC116303341</name>
</gene>
<evidence type="ECO:0000256" key="1">
    <source>
        <dbReference type="SAM" id="MobiDB-lite"/>
    </source>
</evidence>
<sequence>MADKISSINAKKFVSLLASRFKEDQQSIDNEELRSYFTDAVSNLPKSKVKTCLQKEFNVHFKHLSSILNVVPKIPKQHKDASQKTFKLNLYARDGLERAFEVLRECRSNEEKDRIYKSFQACFPYFTNTKKIFATVREVETSYDLSSVQKCIEMTIGCHTMKSILECLSSVLEEFSSKCDACINELESDAKTKRVKELQDSLHQNIVLMNNRWKASSDDILEGDDVTPKDSYEDLMAAMLSLYTDMQLVSSSINEESCVENLATLIFAVLGHSPEHCMDVFLQVTQLDCNSSAALIPLLRCILERNQGMLQTTQYIKFISLARIGLQLCSLASSSSSTKTKISILKVAEKQDAPASFVSLVSKHDRRLAERLKLSKKMTASQVTSHLLGEQREENMEALLDLASESGGESDQKPTEEHGPTDDAQGNHPTDQPLFFFDSAGGKEDEQEIERVEFEEHEVEDAILHRQLKTLIGQLEEQSDLEDEEITEDLFVIDKIPSEKSNQNDLKEADGDNDPTQSESTKDQRALNSVPSPLKRKRAAEVIDKEGETEVCHDEEEQNSSEIESKKKSKESKTFAVKAKRRSMIESTPVRMATRSSSRRAAKSYSAKK</sequence>